<comment type="caution">
    <text evidence="1">The sequence shown here is derived from an EMBL/GenBank/DDBJ whole genome shotgun (WGS) entry which is preliminary data.</text>
</comment>
<dbReference type="EMBL" id="JACHFV010000005">
    <property type="protein sequence ID" value="MBB5294935.1"/>
    <property type="molecule type" value="Genomic_DNA"/>
</dbReference>
<evidence type="ECO:0008006" key="3">
    <source>
        <dbReference type="Google" id="ProtNLM"/>
    </source>
</evidence>
<evidence type="ECO:0000313" key="2">
    <source>
        <dbReference type="Proteomes" id="UP000536909"/>
    </source>
</evidence>
<protein>
    <recommendedName>
        <fullName evidence="3">HEPN domain-containing protein</fullName>
    </recommendedName>
</protein>
<proteinExistence type="predicted"/>
<accession>A0ABR6MSM9</accession>
<reference evidence="1 2" key="1">
    <citation type="submission" date="2020-08" db="EMBL/GenBank/DDBJ databases">
        <title>Genomic Encyclopedia of Type Strains, Phase IV (KMG-IV): sequencing the most valuable type-strain genomes for metagenomic binning, comparative biology and taxonomic classification.</title>
        <authorList>
            <person name="Goeker M."/>
        </authorList>
    </citation>
    <scope>NUCLEOTIDE SEQUENCE [LARGE SCALE GENOMIC DNA]</scope>
    <source>
        <strain evidence="1 2">DSM 105434</strain>
    </source>
</reference>
<dbReference type="RefSeq" id="WP_164973513.1">
    <property type="nucleotide sequence ID" value="NZ_BSUI01000017.1"/>
</dbReference>
<gene>
    <name evidence="1" type="ORF">HNQ10_001756</name>
</gene>
<keyword evidence="2" id="KW-1185">Reference proteome</keyword>
<evidence type="ECO:0000313" key="1">
    <source>
        <dbReference type="EMBL" id="MBB5294935.1"/>
    </source>
</evidence>
<name>A0ABR6MSM9_9DEIO</name>
<dbReference type="Proteomes" id="UP000536909">
    <property type="component" value="Unassembled WGS sequence"/>
</dbReference>
<organism evidence="1 2">
    <name type="scientific">Deinococcus metallilatus</name>
    <dbReference type="NCBI Taxonomy" id="1211322"/>
    <lineage>
        <taxon>Bacteria</taxon>
        <taxon>Thermotogati</taxon>
        <taxon>Deinococcota</taxon>
        <taxon>Deinococci</taxon>
        <taxon>Deinococcales</taxon>
        <taxon>Deinococcaceae</taxon>
        <taxon>Deinococcus</taxon>
    </lineage>
</organism>
<sequence>MPDDMFEQEVLSAVEAAWRRAAFRCARKIEPWAFLKMFRAELALELAERRLERSGYLL</sequence>